<dbReference type="EMBL" id="JADGJW010000171">
    <property type="protein sequence ID" value="KAJ3222536.1"/>
    <property type="molecule type" value="Genomic_DNA"/>
</dbReference>
<dbReference type="InterPro" id="IPR013632">
    <property type="entry name" value="Rad51_C"/>
</dbReference>
<proteinExistence type="predicted"/>
<dbReference type="GO" id="GO:0005657">
    <property type="term" value="C:replication fork"/>
    <property type="evidence" value="ECO:0007669"/>
    <property type="project" value="TreeGrafter"/>
</dbReference>
<evidence type="ECO:0000256" key="2">
    <source>
        <dbReference type="ARBA" id="ARBA00022741"/>
    </source>
</evidence>
<accession>A0AAD5U781</accession>
<evidence type="ECO:0000256" key="6">
    <source>
        <dbReference type="ARBA" id="ARBA00023242"/>
    </source>
</evidence>
<dbReference type="Proteomes" id="UP001211065">
    <property type="component" value="Unassembled WGS sequence"/>
</dbReference>
<keyword evidence="10" id="KW-1185">Reference proteome</keyword>
<dbReference type="GO" id="GO:0000707">
    <property type="term" value="P:meiotic DNA recombinase assembly"/>
    <property type="evidence" value="ECO:0007669"/>
    <property type="project" value="TreeGrafter"/>
</dbReference>
<dbReference type="SUPFAM" id="SSF52540">
    <property type="entry name" value="P-loop containing nucleoside triphosphate hydrolases"/>
    <property type="match status" value="1"/>
</dbReference>
<dbReference type="GO" id="GO:0140664">
    <property type="term" value="F:ATP-dependent DNA damage sensor activity"/>
    <property type="evidence" value="ECO:0007669"/>
    <property type="project" value="InterPro"/>
</dbReference>
<dbReference type="GO" id="GO:0000400">
    <property type="term" value="F:four-way junction DNA binding"/>
    <property type="evidence" value="ECO:0007669"/>
    <property type="project" value="TreeGrafter"/>
</dbReference>
<evidence type="ECO:0000313" key="10">
    <source>
        <dbReference type="Proteomes" id="UP001211065"/>
    </source>
</evidence>
<dbReference type="Gene3D" id="3.40.50.300">
    <property type="entry name" value="P-loop containing nucleotide triphosphate hydrolases"/>
    <property type="match status" value="1"/>
</dbReference>
<keyword evidence="3" id="KW-0227">DNA damage</keyword>
<evidence type="ECO:0000259" key="8">
    <source>
        <dbReference type="PROSITE" id="PS50162"/>
    </source>
</evidence>
<dbReference type="GO" id="GO:0007131">
    <property type="term" value="P:reciprocal meiotic recombination"/>
    <property type="evidence" value="ECO:0007669"/>
    <property type="project" value="TreeGrafter"/>
</dbReference>
<gene>
    <name evidence="9" type="primary">RAD51C</name>
    <name evidence="9" type="ORF">HK099_002209</name>
</gene>
<keyword evidence="4" id="KW-0067">ATP-binding</keyword>
<dbReference type="InterPro" id="IPR003593">
    <property type="entry name" value="AAA+_ATPase"/>
</dbReference>
<protein>
    <recommendedName>
        <fullName evidence="7">DNA repair protein RAD51 homolog 3</fullName>
    </recommendedName>
</protein>
<reference evidence="9" key="1">
    <citation type="submission" date="2020-05" db="EMBL/GenBank/DDBJ databases">
        <title>Phylogenomic resolution of chytrid fungi.</title>
        <authorList>
            <person name="Stajich J.E."/>
            <person name="Amses K."/>
            <person name="Simmons R."/>
            <person name="Seto K."/>
            <person name="Myers J."/>
            <person name="Bonds A."/>
            <person name="Quandt C.A."/>
            <person name="Barry K."/>
            <person name="Liu P."/>
            <person name="Grigoriev I."/>
            <person name="Longcore J.E."/>
            <person name="James T.Y."/>
        </authorList>
    </citation>
    <scope>NUCLEOTIDE SEQUENCE</scope>
    <source>
        <strain evidence="9">JEL0476</strain>
    </source>
</reference>
<evidence type="ECO:0000256" key="5">
    <source>
        <dbReference type="ARBA" id="ARBA00023204"/>
    </source>
</evidence>
<dbReference type="PROSITE" id="PS50162">
    <property type="entry name" value="RECA_2"/>
    <property type="match status" value="1"/>
</dbReference>
<dbReference type="CDD" id="cd19492">
    <property type="entry name" value="Rad51C"/>
    <property type="match status" value="1"/>
</dbReference>
<dbReference type="Pfam" id="PF08423">
    <property type="entry name" value="Rad51"/>
    <property type="match status" value="1"/>
</dbReference>
<comment type="caution">
    <text evidence="9">The sequence shown here is derived from an EMBL/GenBank/DDBJ whole genome shotgun (WGS) entry which is preliminary data.</text>
</comment>
<organism evidence="9 10">
    <name type="scientific">Clydaea vesicula</name>
    <dbReference type="NCBI Taxonomy" id="447962"/>
    <lineage>
        <taxon>Eukaryota</taxon>
        <taxon>Fungi</taxon>
        <taxon>Fungi incertae sedis</taxon>
        <taxon>Chytridiomycota</taxon>
        <taxon>Chytridiomycota incertae sedis</taxon>
        <taxon>Chytridiomycetes</taxon>
        <taxon>Lobulomycetales</taxon>
        <taxon>Lobulomycetaceae</taxon>
        <taxon>Clydaea</taxon>
    </lineage>
</organism>
<dbReference type="InterPro" id="IPR052093">
    <property type="entry name" value="HR_Repair_Mediator"/>
</dbReference>
<comment type="subcellular location">
    <subcellularLocation>
        <location evidence="1">Nucleus</location>
    </subcellularLocation>
</comment>
<dbReference type="SMART" id="SM00382">
    <property type="entry name" value="AAA"/>
    <property type="match status" value="1"/>
</dbReference>
<sequence>MESNGLIRFQEETLKKPLTTSSRSLNNLLNGGFPSVLNEIFGPPGIGKTQLCIQLSLNVQLPSSLGGLEGEAIYIDTEGSFTLERVEEMARHICKKLNKSLLTSVEKFLSNIHYFRIFDLNENIAIFNALDEYIKKNKKIKLIVIDSIAFHFRSSFTDLGLRSRILNTLSQKLMKLASDFNLVIVLVNQMTTKLIKGGNCSTLVPALGDSWGHSCTNRILLFWEDGIRNATLVKSPNMKVNTVQFEILNEGISDISTLNVPNVVSRKRPFEEEQNNQR</sequence>
<evidence type="ECO:0000256" key="1">
    <source>
        <dbReference type="ARBA" id="ARBA00004123"/>
    </source>
</evidence>
<dbReference type="PANTHER" id="PTHR46239">
    <property type="entry name" value="DNA REPAIR PROTEIN RAD51 HOMOLOG 3 RAD51C"/>
    <property type="match status" value="1"/>
</dbReference>
<keyword evidence="2" id="KW-0547">Nucleotide-binding</keyword>
<dbReference type="InterPro" id="IPR016467">
    <property type="entry name" value="DNA_recomb/repair_RecA-like"/>
</dbReference>
<keyword evidence="5" id="KW-0234">DNA repair</keyword>
<evidence type="ECO:0000256" key="7">
    <source>
        <dbReference type="ARBA" id="ARBA00040674"/>
    </source>
</evidence>
<dbReference type="InterPro" id="IPR027417">
    <property type="entry name" value="P-loop_NTPase"/>
</dbReference>
<dbReference type="GO" id="GO:0033063">
    <property type="term" value="C:Rad51B-Rad51C-Rad51D-XRCC2 complex"/>
    <property type="evidence" value="ECO:0007669"/>
    <property type="project" value="TreeGrafter"/>
</dbReference>
<dbReference type="GO" id="GO:0005524">
    <property type="term" value="F:ATP binding"/>
    <property type="evidence" value="ECO:0007669"/>
    <property type="project" value="UniProtKB-KW"/>
</dbReference>
<keyword evidence="6" id="KW-0539">Nucleus</keyword>
<feature type="domain" description="RecA family profile 1" evidence="8">
    <location>
        <begin position="14"/>
        <end position="190"/>
    </location>
</feature>
<dbReference type="AlphaFoldDB" id="A0AAD5U781"/>
<dbReference type="GO" id="GO:0008821">
    <property type="term" value="F:crossover junction DNA endonuclease activity"/>
    <property type="evidence" value="ECO:0007669"/>
    <property type="project" value="TreeGrafter"/>
</dbReference>
<dbReference type="PIRSF" id="PIRSF005856">
    <property type="entry name" value="Rad51"/>
    <property type="match status" value="1"/>
</dbReference>
<dbReference type="PANTHER" id="PTHR46239:SF1">
    <property type="entry name" value="DNA REPAIR PROTEIN RAD51 HOMOLOG 3"/>
    <property type="match status" value="1"/>
</dbReference>
<evidence type="ECO:0000313" key="9">
    <source>
        <dbReference type="EMBL" id="KAJ3222536.1"/>
    </source>
</evidence>
<dbReference type="InterPro" id="IPR020588">
    <property type="entry name" value="RecA_ATP-bd"/>
</dbReference>
<evidence type="ECO:0000256" key="3">
    <source>
        <dbReference type="ARBA" id="ARBA00022763"/>
    </source>
</evidence>
<name>A0AAD5U781_9FUNG</name>
<evidence type="ECO:0000256" key="4">
    <source>
        <dbReference type="ARBA" id="ARBA00022840"/>
    </source>
</evidence>
<dbReference type="GO" id="GO:0033065">
    <property type="term" value="C:Rad51C-XRCC3 complex"/>
    <property type="evidence" value="ECO:0007669"/>
    <property type="project" value="TreeGrafter"/>
</dbReference>